<accession>A0A1Y6JVW8</accession>
<keyword evidence="1" id="KW-1133">Transmembrane helix</keyword>
<keyword evidence="1" id="KW-0472">Membrane</keyword>
<feature type="domain" description="WxL Interacting Protein peptidoglycan binding" evidence="3">
    <location>
        <begin position="39"/>
        <end position="158"/>
    </location>
</feature>
<sequence>MRKLLKWVFILVGLLLGSLLGVPIAHAAKVNPAVAGAGYTVQMVRPRGQVNSTSGYFNLKVQPGEQQRLVVILHNLQAQPQKLTLGINQAYTNPDGVIDYDRYNVKPDPTLKVQLKQIFKEPQRTITLPANGTERVGLTYEAPADPFTGTALGAVYVSQTKPGKKYGKGKITLQNLYAYAISIEMRESLKAIRPVMAMHHVGVGQVDRQNMVMANLQNSRPTVMERLNTQAAITKQGSTTVLIHQTKKGMGMAPNSNFNYRIPWGTTTLKPGNYTLHLSAQATKGTWHFTKNFTVTQQQLNHLANLAKQPKPNYWLYILLAVVIALLLALVGYLIYKNHKNKQQLAQK</sequence>
<dbReference type="RefSeq" id="WP_087741372.1">
    <property type="nucleotide sequence ID" value="NZ_LT854705.1"/>
</dbReference>
<evidence type="ECO:0000313" key="6">
    <source>
        <dbReference type="Proteomes" id="UP000195412"/>
    </source>
</evidence>
<feature type="transmembrane region" description="Helical" evidence="1">
    <location>
        <begin position="314"/>
        <end position="336"/>
    </location>
</feature>
<dbReference type="InterPro" id="IPR021759">
    <property type="entry name" value="WxLIP_HBD"/>
</dbReference>
<dbReference type="InterPro" id="IPR010317">
    <property type="entry name" value="WxLIP_PGBD"/>
</dbReference>
<feature type="domain" description="WxL Interacting Protein host binding" evidence="4">
    <location>
        <begin position="170"/>
        <end position="303"/>
    </location>
</feature>
<reference evidence="6" key="1">
    <citation type="submission" date="2017-05" db="EMBL/GenBank/DDBJ databases">
        <authorList>
            <person name="Papadimitriou K."/>
        </authorList>
    </citation>
    <scope>NUCLEOTIDE SEQUENCE [LARGE SCALE GENOMIC DNA]</scope>
    <source>
        <strain evidence="6">ACA-DC 3411</strain>
    </source>
</reference>
<name>A0A1Y6JVW8_9LACO</name>
<feature type="signal peptide" evidence="2">
    <location>
        <begin position="1"/>
        <end position="27"/>
    </location>
</feature>
<dbReference type="EMBL" id="LT854705">
    <property type="protein sequence ID" value="SMS13252.1"/>
    <property type="molecule type" value="Genomic_DNA"/>
</dbReference>
<dbReference type="KEGG" id="lzy:LZ3411_0202"/>
<dbReference type="Proteomes" id="UP000195412">
    <property type="component" value="Chromosome I"/>
</dbReference>
<gene>
    <name evidence="5" type="ORF">LZ3411_0202</name>
</gene>
<organism evidence="5 6">
    <name type="scientific">Levilactobacillus zymae</name>
    <dbReference type="NCBI Taxonomy" id="267363"/>
    <lineage>
        <taxon>Bacteria</taxon>
        <taxon>Bacillati</taxon>
        <taxon>Bacillota</taxon>
        <taxon>Bacilli</taxon>
        <taxon>Lactobacillales</taxon>
        <taxon>Lactobacillaceae</taxon>
        <taxon>Levilactobacillus</taxon>
    </lineage>
</organism>
<evidence type="ECO:0000259" key="3">
    <source>
        <dbReference type="Pfam" id="PF06030"/>
    </source>
</evidence>
<keyword evidence="2" id="KW-0732">Signal</keyword>
<feature type="chain" id="PRO_5013074242" evidence="2">
    <location>
        <begin position="28"/>
        <end position="348"/>
    </location>
</feature>
<evidence type="ECO:0000256" key="2">
    <source>
        <dbReference type="SAM" id="SignalP"/>
    </source>
</evidence>
<evidence type="ECO:0000313" key="5">
    <source>
        <dbReference type="EMBL" id="SMS13252.1"/>
    </source>
</evidence>
<dbReference type="Pfam" id="PF11797">
    <property type="entry name" value="WxLIP_HBD"/>
    <property type="match status" value="1"/>
</dbReference>
<proteinExistence type="predicted"/>
<protein>
    <submittedName>
        <fullName evidence="5">Cell surface protein</fullName>
    </submittedName>
</protein>
<evidence type="ECO:0000256" key="1">
    <source>
        <dbReference type="SAM" id="Phobius"/>
    </source>
</evidence>
<evidence type="ECO:0000259" key="4">
    <source>
        <dbReference type="Pfam" id="PF11797"/>
    </source>
</evidence>
<dbReference type="Pfam" id="PF06030">
    <property type="entry name" value="WxLIP_PGBD"/>
    <property type="match status" value="1"/>
</dbReference>
<keyword evidence="1" id="KW-0812">Transmembrane</keyword>
<dbReference type="AlphaFoldDB" id="A0A1Y6JVW8"/>